<organism evidence="4 5">
    <name type="scientific">Armadillidium nasatum</name>
    <dbReference type="NCBI Taxonomy" id="96803"/>
    <lineage>
        <taxon>Eukaryota</taxon>
        <taxon>Metazoa</taxon>
        <taxon>Ecdysozoa</taxon>
        <taxon>Arthropoda</taxon>
        <taxon>Crustacea</taxon>
        <taxon>Multicrustacea</taxon>
        <taxon>Malacostraca</taxon>
        <taxon>Eumalacostraca</taxon>
        <taxon>Peracarida</taxon>
        <taxon>Isopoda</taxon>
        <taxon>Oniscidea</taxon>
        <taxon>Crinocheta</taxon>
        <taxon>Armadillidiidae</taxon>
        <taxon>Armadillidium</taxon>
    </lineage>
</organism>
<dbReference type="PRINTS" id="PR00253">
    <property type="entry name" value="GABAARECEPTR"/>
</dbReference>
<evidence type="ECO:0000259" key="3">
    <source>
        <dbReference type="Pfam" id="PF02932"/>
    </source>
</evidence>
<keyword evidence="2" id="KW-0812">Transmembrane</keyword>
<feature type="transmembrane region" description="Helical" evidence="2">
    <location>
        <begin position="162"/>
        <end position="183"/>
    </location>
</feature>
<feature type="transmembrane region" description="Helical" evidence="2">
    <location>
        <begin position="82"/>
        <end position="104"/>
    </location>
</feature>
<gene>
    <name evidence="4" type="ORF">Anas_10536</name>
</gene>
<feature type="transmembrane region" description="Helical" evidence="2">
    <location>
        <begin position="242"/>
        <end position="261"/>
    </location>
</feature>
<reference evidence="4 5" key="1">
    <citation type="journal article" date="2019" name="PLoS Biol.">
        <title>Sex chromosomes control vertical transmission of feminizing Wolbachia symbionts in an isopod.</title>
        <authorList>
            <person name="Becking T."/>
            <person name="Chebbi M.A."/>
            <person name="Giraud I."/>
            <person name="Moumen B."/>
            <person name="Laverre T."/>
            <person name="Caubet Y."/>
            <person name="Peccoud J."/>
            <person name="Gilbert C."/>
            <person name="Cordaux R."/>
        </authorList>
    </citation>
    <scope>NUCLEOTIDE SEQUENCE [LARGE SCALE GENOMIC DNA]</scope>
    <source>
        <strain evidence="4">ANa2</strain>
        <tissue evidence="4">Whole body excluding digestive tract and cuticle</tissue>
    </source>
</reference>
<protein>
    <submittedName>
        <fullName evidence="4">Glutamate-gated chloride channel</fullName>
    </submittedName>
</protein>
<comment type="caution">
    <text evidence="4">The sequence shown here is derived from an EMBL/GenBank/DDBJ whole genome shotgun (WGS) entry which is preliminary data.</text>
</comment>
<dbReference type="InterPro" id="IPR006029">
    <property type="entry name" value="Neurotrans-gated_channel_TM"/>
</dbReference>
<proteinExistence type="predicted"/>
<dbReference type="GO" id="GO:0016020">
    <property type="term" value="C:membrane"/>
    <property type="evidence" value="ECO:0007669"/>
    <property type="project" value="InterPro"/>
</dbReference>
<dbReference type="EMBL" id="SEYY01004389">
    <property type="protein sequence ID" value="KAB7503813.1"/>
    <property type="molecule type" value="Genomic_DNA"/>
</dbReference>
<dbReference type="AlphaFoldDB" id="A0A5N5TAW9"/>
<dbReference type="PANTHER" id="PTHR18945">
    <property type="entry name" value="NEUROTRANSMITTER GATED ION CHANNEL"/>
    <property type="match status" value="1"/>
</dbReference>
<evidence type="ECO:0000313" key="4">
    <source>
        <dbReference type="EMBL" id="KAB7503813.1"/>
    </source>
</evidence>
<keyword evidence="2" id="KW-0472">Membrane</keyword>
<dbReference type="GO" id="GO:0004888">
    <property type="term" value="F:transmembrane signaling receptor activity"/>
    <property type="evidence" value="ECO:0007669"/>
    <property type="project" value="InterPro"/>
</dbReference>
<keyword evidence="2" id="KW-1133">Transmembrane helix</keyword>
<feature type="domain" description="Neurotransmitter-gated ion-channel transmembrane" evidence="3">
    <location>
        <begin position="90"/>
        <end position="125"/>
    </location>
</feature>
<evidence type="ECO:0000313" key="5">
    <source>
        <dbReference type="Proteomes" id="UP000326759"/>
    </source>
</evidence>
<dbReference type="InterPro" id="IPR006201">
    <property type="entry name" value="Neur_channel"/>
</dbReference>
<sequence length="271" mass="31175">MYTISDSFLPNEPETLPSGSSAMLACDRAIWLDHRRSLIILEGRRPCSRFTLENVFPKYCASKTSTGEYSCLRVELIFKREFWYYLIQYYIPCGMLVIVSWVSFWLDQNAVPARVALGVTTIFTMLIQTSEYQPIPSPCVLHKGIPFLRVIFLKLFSPLQAIDVWVGVCLTFVFGALLEFALVNHASRSEDQREKMKEKVEEQKEMENEVEQGEKGRSAFAMKNSFKTFLSKFPTTSKRIDIVSRIAFPLIFIIFNLAYWSTYLSTDGEDA</sequence>
<keyword evidence="5" id="KW-1185">Reference proteome</keyword>
<dbReference type="OrthoDB" id="442503at2759"/>
<dbReference type="InterPro" id="IPR006028">
    <property type="entry name" value="GABAA/Glycine_rcpt"/>
</dbReference>
<dbReference type="InterPro" id="IPR036719">
    <property type="entry name" value="Neuro-gated_channel_TM_sf"/>
</dbReference>
<dbReference type="Proteomes" id="UP000326759">
    <property type="component" value="Unassembled WGS sequence"/>
</dbReference>
<dbReference type="Gene3D" id="1.20.58.390">
    <property type="entry name" value="Neurotransmitter-gated ion-channel transmembrane domain"/>
    <property type="match status" value="1"/>
</dbReference>
<dbReference type="GO" id="GO:0099095">
    <property type="term" value="F:ligand-gated monoatomic anion channel activity"/>
    <property type="evidence" value="ECO:0007669"/>
    <property type="project" value="UniProtKB-ARBA"/>
</dbReference>
<dbReference type="GO" id="GO:0005254">
    <property type="term" value="F:chloride channel activity"/>
    <property type="evidence" value="ECO:0007669"/>
    <property type="project" value="UniProtKB-ARBA"/>
</dbReference>
<dbReference type="GO" id="GO:0005230">
    <property type="term" value="F:extracellular ligand-gated monoatomic ion channel activity"/>
    <property type="evidence" value="ECO:0007669"/>
    <property type="project" value="UniProtKB-ARBA"/>
</dbReference>
<accession>A0A5N5TAW9</accession>
<dbReference type="Pfam" id="PF02932">
    <property type="entry name" value="Neur_chan_memb"/>
    <property type="match status" value="1"/>
</dbReference>
<dbReference type="InterPro" id="IPR038050">
    <property type="entry name" value="Neuro_actylchol_rec"/>
</dbReference>
<feature type="region of interest" description="Disordered" evidence="1">
    <location>
        <begin position="193"/>
        <end position="213"/>
    </location>
</feature>
<dbReference type="SUPFAM" id="SSF90112">
    <property type="entry name" value="Neurotransmitter-gated ion-channel transmembrane pore"/>
    <property type="match status" value="1"/>
</dbReference>
<evidence type="ECO:0000256" key="1">
    <source>
        <dbReference type="SAM" id="MobiDB-lite"/>
    </source>
</evidence>
<evidence type="ECO:0000256" key="2">
    <source>
        <dbReference type="SAM" id="Phobius"/>
    </source>
</evidence>
<dbReference type="CDD" id="cd19049">
    <property type="entry name" value="LGIC_TM_anion"/>
    <property type="match status" value="1"/>
</dbReference>
<name>A0A5N5TAW9_9CRUS</name>